<accession>A0ABQ9L3A8</accession>
<evidence type="ECO:0000313" key="1">
    <source>
        <dbReference type="EMBL" id="KAJ9158578.1"/>
    </source>
</evidence>
<reference evidence="1" key="1">
    <citation type="journal article" date="2023" name="Plant Biotechnol. J.">
        <title>Chromosome-level wild Hevea brasiliensis genome provides new tools for genomic-assisted breeding and valuable loci to elevate rubber yield.</title>
        <authorList>
            <person name="Cheng H."/>
            <person name="Song X."/>
            <person name="Hu Y."/>
            <person name="Wu T."/>
            <person name="Yang Q."/>
            <person name="An Z."/>
            <person name="Feng S."/>
            <person name="Deng Z."/>
            <person name="Wu W."/>
            <person name="Zeng X."/>
            <person name="Tu M."/>
            <person name="Wang X."/>
            <person name="Huang H."/>
        </authorList>
    </citation>
    <scope>NUCLEOTIDE SEQUENCE</scope>
    <source>
        <strain evidence="1">MT/VB/25A 57/8</strain>
    </source>
</reference>
<sequence length="193" mass="21924">MCLCTIQATIALSSRFHKAQLDKRFGKFLEVLKKLYINIPFTDVISQMPSYAKFLREILSNKRRLEDYETCTYEKCVLLLQNKLPPKLKDPGSFSIPCHIGETSIERALCDLGASVSLMPLSICEKLKVRDLKPTTISLQLADRSIKYPVGILENVPLKVGKFFILVDFIVLEMEEDVRTPIILGRPFLATQS</sequence>
<proteinExistence type="predicted"/>
<gene>
    <name evidence="1" type="ORF">P3X46_024146</name>
</gene>
<dbReference type="CDD" id="cd00303">
    <property type="entry name" value="retropepsin_like"/>
    <property type="match status" value="1"/>
</dbReference>
<dbReference type="PANTHER" id="PTHR33067">
    <property type="entry name" value="RNA-DIRECTED DNA POLYMERASE-RELATED"/>
    <property type="match status" value="1"/>
</dbReference>
<dbReference type="Pfam" id="PF13650">
    <property type="entry name" value="Asp_protease_2"/>
    <property type="match status" value="1"/>
</dbReference>
<dbReference type="PANTHER" id="PTHR33067:SF31">
    <property type="entry name" value="RNA-DIRECTED DNA POLYMERASE"/>
    <property type="match status" value="1"/>
</dbReference>
<dbReference type="SUPFAM" id="SSF50630">
    <property type="entry name" value="Acid proteases"/>
    <property type="match status" value="1"/>
</dbReference>
<evidence type="ECO:0008006" key="3">
    <source>
        <dbReference type="Google" id="ProtNLM"/>
    </source>
</evidence>
<dbReference type="InterPro" id="IPR021109">
    <property type="entry name" value="Peptidase_aspartic_dom_sf"/>
</dbReference>
<dbReference type="Gene3D" id="2.40.70.10">
    <property type="entry name" value="Acid Proteases"/>
    <property type="match status" value="1"/>
</dbReference>
<protein>
    <recommendedName>
        <fullName evidence="3">Aspartic peptidase DDI1-type domain-containing protein</fullName>
    </recommendedName>
</protein>
<organism evidence="1 2">
    <name type="scientific">Hevea brasiliensis</name>
    <name type="common">Para rubber tree</name>
    <name type="synonym">Siphonia brasiliensis</name>
    <dbReference type="NCBI Taxonomy" id="3981"/>
    <lineage>
        <taxon>Eukaryota</taxon>
        <taxon>Viridiplantae</taxon>
        <taxon>Streptophyta</taxon>
        <taxon>Embryophyta</taxon>
        <taxon>Tracheophyta</taxon>
        <taxon>Spermatophyta</taxon>
        <taxon>Magnoliopsida</taxon>
        <taxon>eudicotyledons</taxon>
        <taxon>Gunneridae</taxon>
        <taxon>Pentapetalae</taxon>
        <taxon>rosids</taxon>
        <taxon>fabids</taxon>
        <taxon>Malpighiales</taxon>
        <taxon>Euphorbiaceae</taxon>
        <taxon>Crotonoideae</taxon>
        <taxon>Micrandreae</taxon>
        <taxon>Hevea</taxon>
    </lineage>
</organism>
<keyword evidence="2" id="KW-1185">Reference proteome</keyword>
<dbReference type="Proteomes" id="UP001174677">
    <property type="component" value="Chromosome 14"/>
</dbReference>
<dbReference type="EMBL" id="JARPOI010000014">
    <property type="protein sequence ID" value="KAJ9158578.1"/>
    <property type="molecule type" value="Genomic_DNA"/>
</dbReference>
<name>A0ABQ9L3A8_HEVBR</name>
<evidence type="ECO:0000313" key="2">
    <source>
        <dbReference type="Proteomes" id="UP001174677"/>
    </source>
</evidence>
<comment type="caution">
    <text evidence="1">The sequence shown here is derived from an EMBL/GenBank/DDBJ whole genome shotgun (WGS) entry which is preliminary data.</text>
</comment>